<sequence length="58" mass="6631">AGSGRRPARRPGRGRRPPARRHRGVDQADRQGPIRGALRRPWRDLPREDGRTQDGRDV</sequence>
<evidence type="ECO:0000313" key="2">
    <source>
        <dbReference type="EMBL" id="CAA9578442.1"/>
    </source>
</evidence>
<feature type="non-terminal residue" evidence="2">
    <location>
        <position position="58"/>
    </location>
</feature>
<feature type="compositionally biased region" description="Basic residues" evidence="1">
    <location>
        <begin position="1"/>
        <end position="23"/>
    </location>
</feature>
<gene>
    <name evidence="2" type="ORF">AVDCRST_MAG49-4512</name>
</gene>
<dbReference type="AlphaFoldDB" id="A0A6J4VGS3"/>
<evidence type="ECO:0000256" key="1">
    <source>
        <dbReference type="SAM" id="MobiDB-lite"/>
    </source>
</evidence>
<dbReference type="EMBL" id="CADCWG010000317">
    <property type="protein sequence ID" value="CAA9578442.1"/>
    <property type="molecule type" value="Genomic_DNA"/>
</dbReference>
<accession>A0A6J4VGS3</accession>
<feature type="region of interest" description="Disordered" evidence="1">
    <location>
        <begin position="1"/>
        <end position="58"/>
    </location>
</feature>
<name>A0A6J4VGS3_9BACT</name>
<feature type="compositionally biased region" description="Basic and acidic residues" evidence="1">
    <location>
        <begin position="41"/>
        <end position="58"/>
    </location>
</feature>
<protein>
    <submittedName>
        <fullName evidence="2">Uncharacterized protein</fullName>
    </submittedName>
</protein>
<feature type="non-terminal residue" evidence="2">
    <location>
        <position position="1"/>
    </location>
</feature>
<organism evidence="2">
    <name type="scientific">uncultured Thermomicrobiales bacterium</name>
    <dbReference type="NCBI Taxonomy" id="1645740"/>
    <lineage>
        <taxon>Bacteria</taxon>
        <taxon>Pseudomonadati</taxon>
        <taxon>Thermomicrobiota</taxon>
        <taxon>Thermomicrobia</taxon>
        <taxon>Thermomicrobiales</taxon>
        <taxon>environmental samples</taxon>
    </lineage>
</organism>
<reference evidence="2" key="1">
    <citation type="submission" date="2020-02" db="EMBL/GenBank/DDBJ databases">
        <authorList>
            <person name="Meier V. D."/>
        </authorList>
    </citation>
    <scope>NUCLEOTIDE SEQUENCE</scope>
    <source>
        <strain evidence="2">AVDCRST_MAG49</strain>
    </source>
</reference>
<proteinExistence type="predicted"/>